<organism evidence="3 4">
    <name type="scientific">Arabidopsis thaliana x Arabidopsis arenosa</name>
    <dbReference type="NCBI Taxonomy" id="1240361"/>
    <lineage>
        <taxon>Eukaryota</taxon>
        <taxon>Viridiplantae</taxon>
        <taxon>Streptophyta</taxon>
        <taxon>Embryophyta</taxon>
        <taxon>Tracheophyta</taxon>
        <taxon>Spermatophyta</taxon>
        <taxon>Magnoliopsida</taxon>
        <taxon>eudicotyledons</taxon>
        <taxon>Gunneridae</taxon>
        <taxon>Pentapetalae</taxon>
        <taxon>rosids</taxon>
        <taxon>malvids</taxon>
        <taxon>Brassicales</taxon>
        <taxon>Brassicaceae</taxon>
        <taxon>Camelineae</taxon>
        <taxon>Arabidopsis</taxon>
    </lineage>
</organism>
<dbReference type="AlphaFoldDB" id="A0A8T2BVH7"/>
<gene>
    <name evidence="3" type="ORF">ISN45_Aa01g007130</name>
</gene>
<keyword evidence="2" id="KW-1133">Transmembrane helix</keyword>
<keyword evidence="2" id="KW-0812">Transmembrane</keyword>
<feature type="transmembrane region" description="Helical" evidence="2">
    <location>
        <begin position="59"/>
        <end position="79"/>
    </location>
</feature>
<accession>A0A8T2BVH7</accession>
<sequence length="85" mass="9243">MEAQLHAKPHAQGEWSTGLCDSSSDCKNCCITFWCPCITVGQIAEIVDRGSTTCLTTGALYMLLVMTGCACFLLVFLSWKDESSI</sequence>
<keyword evidence="2" id="KW-0472">Membrane</keyword>
<dbReference type="PANTHER" id="PTHR15907">
    <property type="entry name" value="DUF614 FAMILY PROTEIN-RELATED"/>
    <property type="match status" value="1"/>
</dbReference>
<comment type="caution">
    <text evidence="3">The sequence shown here is derived from an EMBL/GenBank/DDBJ whole genome shotgun (WGS) entry which is preliminary data.</text>
</comment>
<evidence type="ECO:0000313" key="4">
    <source>
        <dbReference type="Proteomes" id="UP000694240"/>
    </source>
</evidence>
<keyword evidence="4" id="KW-1185">Reference proteome</keyword>
<evidence type="ECO:0000256" key="1">
    <source>
        <dbReference type="SAM" id="MobiDB-lite"/>
    </source>
</evidence>
<dbReference type="NCBIfam" id="TIGR01571">
    <property type="entry name" value="A_thal_Cys_rich"/>
    <property type="match status" value="1"/>
</dbReference>
<dbReference type="Proteomes" id="UP000694240">
    <property type="component" value="Chromosome 6"/>
</dbReference>
<name>A0A8T2BVH7_9BRAS</name>
<dbReference type="EMBL" id="JAEFBK010000006">
    <property type="protein sequence ID" value="KAG7591718.1"/>
    <property type="molecule type" value="Genomic_DNA"/>
</dbReference>
<evidence type="ECO:0000256" key="2">
    <source>
        <dbReference type="SAM" id="Phobius"/>
    </source>
</evidence>
<proteinExistence type="predicted"/>
<reference evidence="3 4" key="1">
    <citation type="submission" date="2020-12" db="EMBL/GenBank/DDBJ databases">
        <title>Concerted genomic and epigenomic changes stabilize Arabidopsis allopolyploids.</title>
        <authorList>
            <person name="Chen Z."/>
        </authorList>
    </citation>
    <scope>NUCLEOTIDE SEQUENCE [LARGE SCALE GENOMIC DNA]</scope>
    <source>
        <strain evidence="3">Allo738</strain>
        <tissue evidence="3">Leaf</tissue>
    </source>
</reference>
<evidence type="ECO:0000313" key="3">
    <source>
        <dbReference type="EMBL" id="KAG7591718.1"/>
    </source>
</evidence>
<dbReference type="InterPro" id="IPR006461">
    <property type="entry name" value="PLAC_motif_containing"/>
</dbReference>
<protein>
    <submittedName>
        <fullName evidence="3">PLAC8 motif-containing protein</fullName>
    </submittedName>
</protein>
<dbReference type="Pfam" id="PF04749">
    <property type="entry name" value="PLAC8"/>
    <property type="match status" value="1"/>
</dbReference>
<feature type="region of interest" description="Disordered" evidence="1">
    <location>
        <begin position="1"/>
        <end position="21"/>
    </location>
</feature>